<organism evidence="3 4">
    <name type="scientific">Gadus morhua</name>
    <name type="common">Atlantic cod</name>
    <dbReference type="NCBI Taxonomy" id="8049"/>
    <lineage>
        <taxon>Eukaryota</taxon>
        <taxon>Metazoa</taxon>
        <taxon>Chordata</taxon>
        <taxon>Craniata</taxon>
        <taxon>Vertebrata</taxon>
        <taxon>Euteleostomi</taxon>
        <taxon>Actinopterygii</taxon>
        <taxon>Neopterygii</taxon>
        <taxon>Teleostei</taxon>
        <taxon>Neoteleostei</taxon>
        <taxon>Acanthomorphata</taxon>
        <taxon>Zeiogadaria</taxon>
        <taxon>Gadariae</taxon>
        <taxon>Gadiformes</taxon>
        <taxon>Gadoidei</taxon>
        <taxon>Gadidae</taxon>
        <taxon>Gadus</taxon>
    </lineage>
</organism>
<accession>A0A8C5FAA6</accession>
<evidence type="ECO:0000259" key="2">
    <source>
        <dbReference type="Pfam" id="PF00059"/>
    </source>
</evidence>
<feature type="domain" description="C-type lectin" evidence="2">
    <location>
        <begin position="68"/>
        <end position="98"/>
    </location>
</feature>
<dbReference type="GO" id="GO:0005886">
    <property type="term" value="C:plasma membrane"/>
    <property type="evidence" value="ECO:0007669"/>
    <property type="project" value="UniProtKB-SubCell"/>
</dbReference>
<keyword evidence="4" id="KW-1185">Reference proteome</keyword>
<sequence length="103" mass="12059">MIECQLNPKCEKPSHTHHNRCPLLLMLFMTNQALKRGYVQEHFTFINETPDGWKKFGCKCYKTSDTYLSWNESREFCVSHGADLVVVDSKEEMDFISRSSCIF</sequence>
<dbReference type="PANTHER" id="PTHR45710">
    <property type="entry name" value="C-TYPE LECTIN DOMAIN-CONTAINING PROTEIN 180"/>
    <property type="match status" value="1"/>
</dbReference>
<reference evidence="3" key="1">
    <citation type="submission" date="2019-07" db="EMBL/GenBank/DDBJ databases">
        <authorList>
            <consortium name="Wellcome Sanger Institute Data Sharing"/>
        </authorList>
    </citation>
    <scope>NUCLEOTIDE SEQUENCE [LARGE SCALE GENOMIC DNA]</scope>
</reference>
<comment type="subcellular location">
    <subcellularLocation>
        <location evidence="1">Cell membrane</location>
        <topology evidence="1">Single-pass type II membrane protein</topology>
    </subcellularLocation>
</comment>
<dbReference type="InterPro" id="IPR001304">
    <property type="entry name" value="C-type_lectin-like"/>
</dbReference>
<dbReference type="GeneTree" id="ENSGT01030000239509"/>
<evidence type="ECO:0000256" key="1">
    <source>
        <dbReference type="ARBA" id="ARBA00004401"/>
    </source>
</evidence>
<dbReference type="AlphaFoldDB" id="A0A8C5FAA6"/>
<reference evidence="3" key="2">
    <citation type="submission" date="2025-08" db="UniProtKB">
        <authorList>
            <consortium name="Ensembl"/>
        </authorList>
    </citation>
    <scope>IDENTIFICATION</scope>
</reference>
<dbReference type="Gene3D" id="3.10.100.10">
    <property type="entry name" value="Mannose-Binding Protein A, subunit A"/>
    <property type="match status" value="1"/>
</dbReference>
<evidence type="ECO:0000313" key="3">
    <source>
        <dbReference type="Ensembl" id="ENSGMOP00000021718.2"/>
    </source>
</evidence>
<dbReference type="Proteomes" id="UP000694546">
    <property type="component" value="Chromosome 1"/>
</dbReference>
<dbReference type="Ensembl" id="ENSGMOT00000022236.2">
    <property type="protein sequence ID" value="ENSGMOP00000021718.2"/>
    <property type="gene ID" value="ENSGMOG00000020231.2"/>
</dbReference>
<dbReference type="Pfam" id="PF00059">
    <property type="entry name" value="Lectin_C"/>
    <property type="match status" value="1"/>
</dbReference>
<reference evidence="3" key="3">
    <citation type="submission" date="2025-09" db="UniProtKB">
        <authorList>
            <consortium name="Ensembl"/>
        </authorList>
    </citation>
    <scope>IDENTIFICATION</scope>
</reference>
<dbReference type="SUPFAM" id="SSF56436">
    <property type="entry name" value="C-type lectin-like"/>
    <property type="match status" value="1"/>
</dbReference>
<evidence type="ECO:0000313" key="4">
    <source>
        <dbReference type="Proteomes" id="UP000694546"/>
    </source>
</evidence>
<dbReference type="InterPro" id="IPR016186">
    <property type="entry name" value="C-type_lectin-like/link_sf"/>
</dbReference>
<dbReference type="PANTHER" id="PTHR45710:SF31">
    <property type="entry name" value="EARLY ACTIVATION ANTIGEN CD69"/>
    <property type="match status" value="1"/>
</dbReference>
<dbReference type="InterPro" id="IPR050828">
    <property type="entry name" value="C-type_lectin/matrix_domain"/>
</dbReference>
<protein>
    <recommendedName>
        <fullName evidence="2">C-type lectin domain-containing protein</fullName>
    </recommendedName>
</protein>
<dbReference type="InterPro" id="IPR016187">
    <property type="entry name" value="CTDL_fold"/>
</dbReference>
<proteinExistence type="predicted"/>
<name>A0A8C5FAA6_GADMO</name>